<evidence type="ECO:0000313" key="2">
    <source>
        <dbReference type="EMBL" id="MFC0517020.1"/>
    </source>
</evidence>
<evidence type="ECO:0000259" key="1">
    <source>
        <dbReference type="Pfam" id="PF00535"/>
    </source>
</evidence>
<gene>
    <name evidence="2" type="ORF">ACFFGT_22615</name>
</gene>
<feature type="domain" description="Glycosyltransferase 2-like" evidence="1">
    <location>
        <begin position="12"/>
        <end position="155"/>
    </location>
</feature>
<dbReference type="PANTHER" id="PTHR22916:SF3">
    <property type="entry name" value="UDP-GLCNAC:BETAGAL BETA-1,3-N-ACETYLGLUCOSAMINYLTRANSFERASE-LIKE PROTEIN 1"/>
    <property type="match status" value="1"/>
</dbReference>
<dbReference type="SUPFAM" id="SSF53448">
    <property type="entry name" value="Nucleotide-diphospho-sugar transferases"/>
    <property type="match status" value="1"/>
</dbReference>
<keyword evidence="2" id="KW-0808">Transferase</keyword>
<dbReference type="RefSeq" id="WP_377024784.1">
    <property type="nucleotide sequence ID" value="NZ_JBHLTS010000070.1"/>
</dbReference>
<keyword evidence="3" id="KW-1185">Reference proteome</keyword>
<dbReference type="GO" id="GO:0016757">
    <property type="term" value="F:glycosyltransferase activity"/>
    <property type="evidence" value="ECO:0007669"/>
    <property type="project" value="UniProtKB-KW"/>
</dbReference>
<dbReference type="PANTHER" id="PTHR22916">
    <property type="entry name" value="GLYCOSYLTRANSFERASE"/>
    <property type="match status" value="1"/>
</dbReference>
<dbReference type="InterPro" id="IPR029044">
    <property type="entry name" value="Nucleotide-diphossugar_trans"/>
</dbReference>
<dbReference type="Pfam" id="PF00535">
    <property type="entry name" value="Glycos_transf_2"/>
    <property type="match status" value="1"/>
</dbReference>
<dbReference type="EC" id="2.4.-.-" evidence="2"/>
<evidence type="ECO:0000313" key="3">
    <source>
        <dbReference type="Proteomes" id="UP001589828"/>
    </source>
</evidence>
<dbReference type="Proteomes" id="UP001589828">
    <property type="component" value="Unassembled WGS sequence"/>
</dbReference>
<dbReference type="InterPro" id="IPR001173">
    <property type="entry name" value="Glyco_trans_2-like"/>
</dbReference>
<accession>A0ABV6LC97</accession>
<dbReference type="Gene3D" id="3.90.550.10">
    <property type="entry name" value="Spore Coat Polysaccharide Biosynthesis Protein SpsA, Chain A"/>
    <property type="match status" value="1"/>
</dbReference>
<dbReference type="CDD" id="cd06433">
    <property type="entry name" value="GT_2_WfgS_like"/>
    <property type="match status" value="1"/>
</dbReference>
<organism evidence="2 3">
    <name type="scientific">Mucilaginibacter angelicae</name>
    <dbReference type="NCBI Taxonomy" id="869718"/>
    <lineage>
        <taxon>Bacteria</taxon>
        <taxon>Pseudomonadati</taxon>
        <taxon>Bacteroidota</taxon>
        <taxon>Sphingobacteriia</taxon>
        <taxon>Sphingobacteriales</taxon>
        <taxon>Sphingobacteriaceae</taxon>
        <taxon>Mucilaginibacter</taxon>
    </lineage>
</organism>
<name>A0ABV6LC97_9SPHI</name>
<keyword evidence="2" id="KW-0328">Glycosyltransferase</keyword>
<reference evidence="2 3" key="1">
    <citation type="submission" date="2024-09" db="EMBL/GenBank/DDBJ databases">
        <authorList>
            <person name="Sun Q."/>
            <person name="Mori K."/>
        </authorList>
    </citation>
    <scope>NUCLEOTIDE SEQUENCE [LARGE SCALE GENOMIC DNA]</scope>
    <source>
        <strain evidence="2 3">NCAIM B.02415</strain>
    </source>
</reference>
<sequence length="253" mass="28808">MYFSKVARLKISVITIIYNAQDTIKRCIESVIGQNYNNIEYIIIDGSSTDNSLQIINQYKSHIKVLVSEPDQGIYDAMNKGISLATGEIVGMLNADDFFAGKEVISAVAQAFSNSGAGIVYGDLDYINSAGKIIRKWKSYKCGKNSFQWGFMPPHPTFYCRRELFAKHGFYSLEYGSAADYELMVRFLHKWSVRSFYLNRVMVKMQTGGVSNSNLMNRVKAWSFDLKAMRENKVFLPVLAIMLKPLRKISQFF</sequence>
<dbReference type="EMBL" id="JBHLTS010000070">
    <property type="protein sequence ID" value="MFC0517020.1"/>
    <property type="molecule type" value="Genomic_DNA"/>
</dbReference>
<comment type="caution">
    <text evidence="2">The sequence shown here is derived from an EMBL/GenBank/DDBJ whole genome shotgun (WGS) entry which is preliminary data.</text>
</comment>
<proteinExistence type="predicted"/>
<protein>
    <submittedName>
        <fullName evidence="2">Glycosyltransferase family 2 protein</fullName>
        <ecNumber evidence="2">2.4.-.-</ecNumber>
    </submittedName>
</protein>